<organism evidence="8 9">
    <name type="scientific">Candidatus Providencia siddallii</name>
    <dbReference type="NCBI Taxonomy" id="1715285"/>
    <lineage>
        <taxon>Bacteria</taxon>
        <taxon>Pseudomonadati</taxon>
        <taxon>Pseudomonadota</taxon>
        <taxon>Gammaproteobacteria</taxon>
        <taxon>Enterobacterales</taxon>
        <taxon>Morganellaceae</taxon>
        <taxon>Providencia</taxon>
    </lineage>
</organism>
<reference evidence="9" key="1">
    <citation type="submission" date="2015-05" db="EMBL/GenBank/DDBJ databases">
        <authorList>
            <person name="Manzano-Marin A."/>
        </authorList>
    </citation>
    <scope>NUCLEOTIDE SEQUENCE [LARGE SCALE GENOMIC DNA]</scope>
    <source>
        <strain evidence="9">officinalis</strain>
    </source>
</reference>
<protein>
    <recommendedName>
        <fullName evidence="6">Universal stress protein</fullName>
    </recommendedName>
</protein>
<evidence type="ECO:0000256" key="6">
    <source>
        <dbReference type="PIRNR" id="PIRNR006276"/>
    </source>
</evidence>
<name>A0A0M6W6R3_9GAMM</name>
<dbReference type="PANTHER" id="PTHR46268:SF23">
    <property type="entry name" value="UNIVERSAL STRESS PROTEIN A-RELATED"/>
    <property type="match status" value="1"/>
</dbReference>
<dbReference type="AlphaFoldDB" id="A0A0M6W6R3"/>
<comment type="function">
    <text evidence="5">Required for resistance to DNA-damaging agents.</text>
</comment>
<dbReference type="PANTHER" id="PTHR46268">
    <property type="entry name" value="STRESS RESPONSE PROTEIN NHAX"/>
    <property type="match status" value="1"/>
</dbReference>
<evidence type="ECO:0000256" key="5">
    <source>
        <dbReference type="ARBA" id="ARBA00037131"/>
    </source>
</evidence>
<dbReference type="EMBL" id="CVRF01000001">
    <property type="protein sequence ID" value="CRK85549.1"/>
    <property type="molecule type" value="Genomic_DNA"/>
</dbReference>
<feature type="domain" description="UspA" evidence="7">
    <location>
        <begin position="3"/>
        <end position="136"/>
    </location>
</feature>
<comment type="subunit">
    <text evidence="3">Homodimer.</text>
</comment>
<evidence type="ECO:0000313" key="9">
    <source>
        <dbReference type="Proteomes" id="UP000242301"/>
    </source>
</evidence>
<evidence type="ECO:0000259" key="7">
    <source>
        <dbReference type="Pfam" id="PF00582"/>
    </source>
</evidence>
<dbReference type="Proteomes" id="UP000242301">
    <property type="component" value="Unassembled WGS sequence"/>
</dbReference>
<evidence type="ECO:0000256" key="1">
    <source>
        <dbReference type="ARBA" id="ARBA00004496"/>
    </source>
</evidence>
<gene>
    <name evidence="8" type="primary">uspA</name>
    <name evidence="8" type="ORF">SOFFGTOCOR_0107</name>
</gene>
<sequence>MSYKHVLVAIDLSPESRLLLNKGIFIAKPYEAKVSIIHVDNNYLDSYSGLINVNIDQNSIDKNTHNAIKNLVENSGYKIHQTLSCNGDLCQILLDAIKQYDIDIIVCGHHQDFWSKITSSARQIINTVNVDILIIPLKGKF</sequence>
<dbReference type="NCBIfam" id="NF011698">
    <property type="entry name" value="PRK15118.1"/>
    <property type="match status" value="1"/>
</dbReference>
<dbReference type="InterPro" id="IPR014729">
    <property type="entry name" value="Rossmann-like_a/b/a_fold"/>
</dbReference>
<dbReference type="Pfam" id="PF00582">
    <property type="entry name" value="Usp"/>
    <property type="match status" value="1"/>
</dbReference>
<accession>A0A0M6W6R3</accession>
<evidence type="ECO:0000256" key="3">
    <source>
        <dbReference type="ARBA" id="ARBA00011738"/>
    </source>
</evidence>
<comment type="subcellular location">
    <subcellularLocation>
        <location evidence="1 6">Cytoplasm</location>
    </subcellularLocation>
</comment>
<keyword evidence="4 6" id="KW-0963">Cytoplasm</keyword>
<dbReference type="InterPro" id="IPR006015">
    <property type="entry name" value="Universal_stress_UspA"/>
</dbReference>
<dbReference type="PIRSF" id="PIRSF006276">
    <property type="entry name" value="UspA"/>
    <property type="match status" value="1"/>
</dbReference>
<dbReference type="InterPro" id="IPR006016">
    <property type="entry name" value="UspA"/>
</dbReference>
<comment type="similarity">
    <text evidence="2 6">Belongs to the universal stress protein A family.</text>
</comment>
<dbReference type="STRING" id="1715285.SOFFGTOCOR_0107"/>
<dbReference type="Gene3D" id="3.40.50.620">
    <property type="entry name" value="HUPs"/>
    <property type="match status" value="1"/>
</dbReference>
<evidence type="ECO:0000313" key="8">
    <source>
        <dbReference type="EMBL" id="CRK85549.1"/>
    </source>
</evidence>
<keyword evidence="9" id="KW-1185">Reference proteome</keyword>
<proteinExistence type="inferred from homology"/>
<dbReference type="GO" id="GO:0005737">
    <property type="term" value="C:cytoplasm"/>
    <property type="evidence" value="ECO:0007669"/>
    <property type="project" value="UniProtKB-SubCell"/>
</dbReference>
<evidence type="ECO:0000256" key="2">
    <source>
        <dbReference type="ARBA" id="ARBA00008791"/>
    </source>
</evidence>
<dbReference type="SUPFAM" id="SSF52402">
    <property type="entry name" value="Adenine nucleotide alpha hydrolases-like"/>
    <property type="match status" value="1"/>
</dbReference>
<evidence type="ECO:0000256" key="4">
    <source>
        <dbReference type="ARBA" id="ARBA00022490"/>
    </source>
</evidence>